<reference evidence="2" key="1">
    <citation type="submission" date="2022-10" db="EMBL/GenBank/DDBJ databases">
        <title>The complete genomes of actinobacterial strains from the NBC collection.</title>
        <authorList>
            <person name="Joergensen T.S."/>
            <person name="Alvarez Arevalo M."/>
            <person name="Sterndorff E.B."/>
            <person name="Faurdal D."/>
            <person name="Vuksanovic O."/>
            <person name="Mourched A.-S."/>
            <person name="Charusanti P."/>
            <person name="Shaw S."/>
            <person name="Blin K."/>
            <person name="Weber T."/>
        </authorList>
    </citation>
    <scope>NUCLEOTIDE SEQUENCE</scope>
    <source>
        <strain evidence="2">NBC_01482</strain>
    </source>
</reference>
<accession>A0ABZ1Z6C0</accession>
<organism evidence="2 3">
    <name type="scientific">Nocardia vinacea</name>
    <dbReference type="NCBI Taxonomy" id="96468"/>
    <lineage>
        <taxon>Bacteria</taxon>
        <taxon>Bacillati</taxon>
        <taxon>Actinomycetota</taxon>
        <taxon>Actinomycetes</taxon>
        <taxon>Mycobacteriales</taxon>
        <taxon>Nocardiaceae</taxon>
        <taxon>Nocardia</taxon>
    </lineage>
</organism>
<evidence type="ECO:0000313" key="2">
    <source>
        <dbReference type="EMBL" id="WUV49990.1"/>
    </source>
</evidence>
<keyword evidence="3" id="KW-1185">Reference proteome</keyword>
<feature type="signal peptide" evidence="1">
    <location>
        <begin position="1"/>
        <end position="20"/>
    </location>
</feature>
<dbReference type="Proteomes" id="UP001432062">
    <property type="component" value="Chromosome"/>
</dbReference>
<dbReference type="EMBL" id="CP109441">
    <property type="protein sequence ID" value="WUV49990.1"/>
    <property type="molecule type" value="Genomic_DNA"/>
</dbReference>
<proteinExistence type="predicted"/>
<evidence type="ECO:0000313" key="3">
    <source>
        <dbReference type="Proteomes" id="UP001432062"/>
    </source>
</evidence>
<gene>
    <name evidence="2" type="ORF">OG563_18410</name>
</gene>
<evidence type="ECO:0000256" key="1">
    <source>
        <dbReference type="SAM" id="SignalP"/>
    </source>
</evidence>
<feature type="chain" id="PRO_5046017175" evidence="1">
    <location>
        <begin position="21"/>
        <end position="154"/>
    </location>
</feature>
<name>A0ABZ1Z6C0_9NOCA</name>
<dbReference type="RefSeq" id="WP_329414751.1">
    <property type="nucleotide sequence ID" value="NZ_CP109441.1"/>
</dbReference>
<keyword evidence="1" id="KW-0732">Signal</keyword>
<sequence>MDPSVVAAALAAAVSAGATAGLTDTAKAAVADAYKALKGVLSRKYGSVDVAMVEAKPESLARQDVLEAELVDAGAEGDGELRGAAEQVLRVVHQYAPQAAELVGVKLTRVKASELEITRIKARGASGVDARDVQVVGRFVISEVEVESPPVHPH</sequence>
<protein>
    <submittedName>
        <fullName evidence="2">Uncharacterized protein</fullName>
    </submittedName>
</protein>